<dbReference type="InterPro" id="IPR025857">
    <property type="entry name" value="MacB_PCD"/>
</dbReference>
<dbReference type="PANTHER" id="PTHR30572">
    <property type="entry name" value="MEMBRANE COMPONENT OF TRANSPORTER-RELATED"/>
    <property type="match status" value="1"/>
</dbReference>
<evidence type="ECO:0000256" key="3">
    <source>
        <dbReference type="ARBA" id="ARBA00022692"/>
    </source>
</evidence>
<evidence type="ECO:0000256" key="7">
    <source>
        <dbReference type="SAM" id="Phobius"/>
    </source>
</evidence>
<feature type="transmembrane region" description="Helical" evidence="7">
    <location>
        <begin position="279"/>
        <end position="305"/>
    </location>
</feature>
<dbReference type="AlphaFoldDB" id="A0A953J2J2"/>
<feature type="transmembrane region" description="Helical" evidence="7">
    <location>
        <begin position="20"/>
        <end position="39"/>
    </location>
</feature>
<feature type="transmembrane region" description="Helical" evidence="7">
    <location>
        <begin position="369"/>
        <end position="392"/>
    </location>
</feature>
<dbReference type="InterPro" id="IPR003838">
    <property type="entry name" value="ABC3_permease_C"/>
</dbReference>
<accession>A0A953J2J2</accession>
<organism evidence="10 11">
    <name type="scientific">Candidatus Nitrobium versatile</name>
    <dbReference type="NCBI Taxonomy" id="2884831"/>
    <lineage>
        <taxon>Bacteria</taxon>
        <taxon>Pseudomonadati</taxon>
        <taxon>Nitrospirota</taxon>
        <taxon>Nitrospiria</taxon>
        <taxon>Nitrospirales</taxon>
        <taxon>Nitrospiraceae</taxon>
        <taxon>Candidatus Nitrobium</taxon>
    </lineage>
</organism>
<gene>
    <name evidence="10" type="ORF">K8I29_02500</name>
</gene>
<evidence type="ECO:0000313" key="10">
    <source>
        <dbReference type="EMBL" id="MBZ0155068.1"/>
    </source>
</evidence>
<evidence type="ECO:0000256" key="6">
    <source>
        <dbReference type="ARBA" id="ARBA00038076"/>
    </source>
</evidence>
<name>A0A953J2J2_9BACT</name>
<feature type="domain" description="MacB-like periplasmic core" evidence="9">
    <location>
        <begin position="18"/>
        <end position="236"/>
    </location>
</feature>
<dbReference type="Pfam" id="PF02687">
    <property type="entry name" value="FtsX"/>
    <property type="match status" value="1"/>
</dbReference>
<keyword evidence="4 7" id="KW-1133">Transmembrane helix</keyword>
<evidence type="ECO:0000256" key="5">
    <source>
        <dbReference type="ARBA" id="ARBA00023136"/>
    </source>
</evidence>
<protein>
    <submittedName>
        <fullName evidence="10">FtsX-like permease family protein</fullName>
    </submittedName>
</protein>
<dbReference type="GO" id="GO:0005886">
    <property type="term" value="C:plasma membrane"/>
    <property type="evidence" value="ECO:0007669"/>
    <property type="project" value="UniProtKB-SubCell"/>
</dbReference>
<evidence type="ECO:0000256" key="1">
    <source>
        <dbReference type="ARBA" id="ARBA00004651"/>
    </source>
</evidence>
<evidence type="ECO:0000313" key="11">
    <source>
        <dbReference type="Proteomes" id="UP000705867"/>
    </source>
</evidence>
<keyword evidence="5 7" id="KW-0472">Membrane</keyword>
<dbReference type="EMBL" id="JAIOIV010000018">
    <property type="protein sequence ID" value="MBZ0155068.1"/>
    <property type="molecule type" value="Genomic_DNA"/>
</dbReference>
<comment type="subcellular location">
    <subcellularLocation>
        <location evidence="1">Cell membrane</location>
        <topology evidence="1">Multi-pass membrane protein</topology>
    </subcellularLocation>
</comment>
<reference evidence="10" key="2">
    <citation type="submission" date="2021-08" db="EMBL/GenBank/DDBJ databases">
        <authorList>
            <person name="Dalcin Martins P."/>
        </authorList>
    </citation>
    <scope>NUCLEOTIDE SEQUENCE</scope>
    <source>
        <strain evidence="10">MAG_39</strain>
    </source>
</reference>
<reference evidence="10" key="1">
    <citation type="journal article" date="2021" name="bioRxiv">
        <title>Unraveling nitrogen, sulfur and carbon metabolic pathways and microbial community transcriptional responses to substrate deprivation and toxicity stresses in a bioreactor mimicking anoxic brackish coastal sediment conditions.</title>
        <authorList>
            <person name="Martins P.D."/>
            <person name="Echeveste M.J."/>
            <person name="Arshad A."/>
            <person name="Kurth J."/>
            <person name="Ouboter H."/>
            <person name="Jetten M.S.M."/>
            <person name="Welte C.U."/>
        </authorList>
    </citation>
    <scope>NUCLEOTIDE SEQUENCE</scope>
    <source>
        <strain evidence="10">MAG_39</strain>
    </source>
</reference>
<dbReference type="Proteomes" id="UP000705867">
    <property type="component" value="Unassembled WGS sequence"/>
</dbReference>
<evidence type="ECO:0000259" key="9">
    <source>
        <dbReference type="Pfam" id="PF12704"/>
    </source>
</evidence>
<feature type="transmembrane region" description="Helical" evidence="7">
    <location>
        <begin position="326"/>
        <end position="349"/>
    </location>
</feature>
<dbReference type="GO" id="GO:0022857">
    <property type="term" value="F:transmembrane transporter activity"/>
    <property type="evidence" value="ECO:0007669"/>
    <property type="project" value="TreeGrafter"/>
</dbReference>
<keyword evidence="2" id="KW-1003">Cell membrane</keyword>
<sequence length="404" mass="43862">MRIYQVALKEIRKRKIRTLYTSFGIAVAVSMLISVMITASSGQKEVFNVIARYGHSLTIVPVDTSSQQSLKTFGIGTGSYIPEKDLPDIEKVYQDAIIAGWEKMGALIFQEGTIGGGAFPPPTFAPRLYEETTVKGKEVIAGGVNLTKELVARFWWDIAEGRFMEHEDEAVIGRLFATVTGTKTGDMLDIGKSRFRVVGILNETDSPDDYMVFTTLKACQTTFGKQGKVSMINVRAMCPKCPVGEAAVEINKKILGVRATSQMEIATAQSQIFQKTTALIVSFVVASLIISCIGVFNIIMGSIHSRMREIGLLKALGASKGQLVRFFLYEAILIGITGGIIGFVLGSALSHVVGPILFKDIVIQISPRFLAIAVLLGTVATILASIYPALYASKIRVTEAFKSL</sequence>
<evidence type="ECO:0000256" key="2">
    <source>
        <dbReference type="ARBA" id="ARBA00022475"/>
    </source>
</evidence>
<feature type="domain" description="ABC3 transporter permease C-terminal" evidence="8">
    <location>
        <begin position="282"/>
        <end position="395"/>
    </location>
</feature>
<comment type="similarity">
    <text evidence="6">Belongs to the ABC-4 integral membrane protein family.</text>
</comment>
<dbReference type="InterPro" id="IPR050250">
    <property type="entry name" value="Macrolide_Exporter_MacB"/>
</dbReference>
<dbReference type="Pfam" id="PF12704">
    <property type="entry name" value="MacB_PCD"/>
    <property type="match status" value="1"/>
</dbReference>
<dbReference type="PANTHER" id="PTHR30572:SF4">
    <property type="entry name" value="ABC TRANSPORTER PERMEASE YTRF"/>
    <property type="match status" value="1"/>
</dbReference>
<comment type="caution">
    <text evidence="10">The sequence shown here is derived from an EMBL/GenBank/DDBJ whole genome shotgun (WGS) entry which is preliminary data.</text>
</comment>
<keyword evidence="3 7" id="KW-0812">Transmembrane</keyword>
<proteinExistence type="inferred from homology"/>
<evidence type="ECO:0000259" key="8">
    <source>
        <dbReference type="Pfam" id="PF02687"/>
    </source>
</evidence>
<evidence type="ECO:0000256" key="4">
    <source>
        <dbReference type="ARBA" id="ARBA00022989"/>
    </source>
</evidence>